<dbReference type="Proteomes" id="UP000076798">
    <property type="component" value="Unassembled WGS sequence"/>
</dbReference>
<reference evidence="2 3" key="1">
    <citation type="journal article" date="2016" name="Mol. Biol. Evol.">
        <title>Comparative Genomics of Early-Diverging Mushroom-Forming Fungi Provides Insights into the Origins of Lignocellulose Decay Capabilities.</title>
        <authorList>
            <person name="Nagy L.G."/>
            <person name="Riley R."/>
            <person name="Tritt A."/>
            <person name="Adam C."/>
            <person name="Daum C."/>
            <person name="Floudas D."/>
            <person name="Sun H."/>
            <person name="Yadav J.S."/>
            <person name="Pangilinan J."/>
            <person name="Larsson K.H."/>
            <person name="Matsuura K."/>
            <person name="Barry K."/>
            <person name="Labutti K."/>
            <person name="Kuo R."/>
            <person name="Ohm R.A."/>
            <person name="Bhattacharya S.S."/>
            <person name="Shirouzu T."/>
            <person name="Yoshinaga Y."/>
            <person name="Martin F.M."/>
            <person name="Grigoriev I.V."/>
            <person name="Hibbett D.S."/>
        </authorList>
    </citation>
    <scope>NUCLEOTIDE SEQUENCE [LARGE SCALE GENOMIC DNA]</scope>
    <source>
        <strain evidence="2 3">HHB10207 ss-3</strain>
    </source>
</reference>
<keyword evidence="3" id="KW-1185">Reference proteome</keyword>
<sequence>MGLTVHQDMNSSRGMSRLSPPEGKTFCGLCPASFEKGLQVALHRLKHIPTTETDPLCEMGIVLGNIQSEIETQKYSRPPPAGDIVIPGRPSTMEWLSSFPNTRRGLAIEHNGERILLVDDIDKSLALLGTEGLSLQEMDPTESPAFMTSRLDSDTTNWNSPPPSASLPRSPTLHRSTPSPNSHLKTPEKVVRRQRSFQSSPIKGRAVSVPNIRGVSKRTREMQYGSGVTTRHEVKDGRLTVRVSRRHVIEESTEFDVTEALGFDASKMDLDASDESVDVTAFEIEGEDMDVVDIVGCRLGNDQP</sequence>
<evidence type="ECO:0000313" key="3">
    <source>
        <dbReference type="Proteomes" id="UP000076798"/>
    </source>
</evidence>
<feature type="region of interest" description="Disordered" evidence="1">
    <location>
        <begin position="1"/>
        <end position="20"/>
    </location>
</feature>
<feature type="compositionally biased region" description="Polar residues" evidence="1">
    <location>
        <begin position="173"/>
        <end position="184"/>
    </location>
</feature>
<gene>
    <name evidence="2" type="ORF">SISSUDRAFT_1034361</name>
</gene>
<name>A0A166C5P9_9AGAM</name>
<dbReference type="EMBL" id="KV428091">
    <property type="protein sequence ID" value="KZT37105.1"/>
    <property type="molecule type" value="Genomic_DNA"/>
</dbReference>
<feature type="region of interest" description="Disordered" evidence="1">
    <location>
        <begin position="136"/>
        <end position="210"/>
    </location>
</feature>
<organism evidence="2 3">
    <name type="scientific">Sistotremastrum suecicum HHB10207 ss-3</name>
    <dbReference type="NCBI Taxonomy" id="1314776"/>
    <lineage>
        <taxon>Eukaryota</taxon>
        <taxon>Fungi</taxon>
        <taxon>Dikarya</taxon>
        <taxon>Basidiomycota</taxon>
        <taxon>Agaricomycotina</taxon>
        <taxon>Agaricomycetes</taxon>
        <taxon>Sistotremastrales</taxon>
        <taxon>Sistotremastraceae</taxon>
        <taxon>Sistotremastrum</taxon>
    </lineage>
</organism>
<evidence type="ECO:0000256" key="1">
    <source>
        <dbReference type="SAM" id="MobiDB-lite"/>
    </source>
</evidence>
<dbReference type="AlphaFoldDB" id="A0A166C5P9"/>
<proteinExistence type="predicted"/>
<protein>
    <submittedName>
        <fullName evidence="2">Uncharacterized protein</fullName>
    </submittedName>
</protein>
<accession>A0A166C5P9</accession>
<evidence type="ECO:0000313" key="2">
    <source>
        <dbReference type="EMBL" id="KZT37105.1"/>
    </source>
</evidence>